<dbReference type="AlphaFoldDB" id="A0A8H7PPC7"/>
<feature type="domain" description="Aminotransferase class V" evidence="11">
    <location>
        <begin position="78"/>
        <end position="367"/>
    </location>
</feature>
<dbReference type="SUPFAM" id="SSF53383">
    <property type="entry name" value="PLP-dependent transferases"/>
    <property type="match status" value="1"/>
</dbReference>
<evidence type="ECO:0000256" key="9">
    <source>
        <dbReference type="RuleBase" id="RU004075"/>
    </source>
</evidence>
<evidence type="ECO:0000256" key="8">
    <source>
        <dbReference type="PIRSR" id="PIRSR000524-50"/>
    </source>
</evidence>
<evidence type="ECO:0000256" key="10">
    <source>
        <dbReference type="RuleBase" id="RU004504"/>
    </source>
</evidence>
<feature type="modified residue" description="N6-(pyridoxal phosphate)lysine" evidence="8">
    <location>
        <position position="223"/>
    </location>
</feature>
<proteinExistence type="inferred from homology"/>
<dbReference type="PIRSF" id="PIRSF000524">
    <property type="entry name" value="SPT"/>
    <property type="match status" value="1"/>
</dbReference>
<dbReference type="PROSITE" id="PS00595">
    <property type="entry name" value="AA_TRANSFER_CLASS_5"/>
    <property type="match status" value="1"/>
</dbReference>
<keyword evidence="13" id="KW-1185">Reference proteome</keyword>
<dbReference type="FunFam" id="3.40.640.10:FF:000027">
    <property type="entry name" value="Serine--pyruvate aminotransferase, mitochondrial"/>
    <property type="match status" value="1"/>
</dbReference>
<dbReference type="GO" id="GO:0008453">
    <property type="term" value="F:alanine-glyoxylate transaminase activity"/>
    <property type="evidence" value="ECO:0007669"/>
    <property type="project" value="UniProtKB-EC"/>
</dbReference>
<sequence>MSQSSTTSRISQVTRHLSSVAGSAVQAATGTTVDHKLCMIPGPIEFHEDVLAAMATPATSHVDPLFIPVFGESIELLRKVLITQSAQPFVVSGSGTLGWDMMVNVIEKGDNALVCNTGYFGDRFAECLQVYGANVTHLRAAIGDRPTLEQIEQALRANKYKMITITHVDTSTGVLSDIKAIAELTRRVSPDTLVVVDGVCSVGSEEIRFDEWDLDVVITGSQKGLGVPPGLSIVIASQRALNVFQTRQSPIASYFSSWQRWLPVMQAYEARKPSYFATPAVQLIYALNASLRHITAEPIEVRFQKHAKASQDFKQFITDLGLKQLAVSPKGAANGMTAVYYPRGVTGPELVQSMAKKGVQIAGGLHEQIASQYFRVGHMGISITEPGRKHIDKVAEALKASLREQGYIAK</sequence>
<dbReference type="PANTHER" id="PTHR21152:SF24">
    <property type="entry name" value="ALANINE--GLYOXYLATE AMINOTRANSFERASE 1"/>
    <property type="match status" value="1"/>
</dbReference>
<accession>A0A8H7PPC7</accession>
<dbReference type="InterPro" id="IPR024169">
    <property type="entry name" value="SP_NH2Trfase/AEP_transaminase"/>
</dbReference>
<evidence type="ECO:0000256" key="6">
    <source>
        <dbReference type="ARBA" id="ARBA00022898"/>
    </source>
</evidence>
<dbReference type="InterPro" id="IPR000192">
    <property type="entry name" value="Aminotrans_V_dom"/>
</dbReference>
<comment type="similarity">
    <text evidence="2 9">Belongs to the class-V pyridoxal-phosphate-dependent aminotransferase family.</text>
</comment>
<dbReference type="GO" id="GO:0019265">
    <property type="term" value="P:glycine biosynthetic process, by transamination of glyoxylate"/>
    <property type="evidence" value="ECO:0007669"/>
    <property type="project" value="TreeGrafter"/>
</dbReference>
<dbReference type="InterPro" id="IPR020578">
    <property type="entry name" value="Aminotrans_V_PyrdxlP_BS"/>
</dbReference>
<dbReference type="GO" id="GO:0004760">
    <property type="term" value="F:L-serine-pyruvate transaminase activity"/>
    <property type="evidence" value="ECO:0007669"/>
    <property type="project" value="TreeGrafter"/>
</dbReference>
<feature type="binding site" evidence="7">
    <location>
        <position position="375"/>
    </location>
    <ligand>
        <name>substrate</name>
    </ligand>
</feature>
<dbReference type="GO" id="GO:0005777">
    <property type="term" value="C:peroxisome"/>
    <property type="evidence" value="ECO:0007669"/>
    <property type="project" value="TreeGrafter"/>
</dbReference>
<evidence type="ECO:0000259" key="11">
    <source>
        <dbReference type="Pfam" id="PF00266"/>
    </source>
</evidence>
<comment type="caution">
    <text evidence="12">The sequence shown here is derived from an EMBL/GenBank/DDBJ whole genome shotgun (WGS) entry which is preliminary data.</text>
</comment>
<evidence type="ECO:0000256" key="3">
    <source>
        <dbReference type="ARBA" id="ARBA00013049"/>
    </source>
</evidence>
<evidence type="ECO:0000313" key="13">
    <source>
        <dbReference type="Proteomes" id="UP000654370"/>
    </source>
</evidence>
<dbReference type="Gene3D" id="3.40.640.10">
    <property type="entry name" value="Type I PLP-dependent aspartate aminotransferase-like (Major domain)"/>
    <property type="match status" value="1"/>
</dbReference>
<dbReference type="Proteomes" id="UP000654370">
    <property type="component" value="Unassembled WGS sequence"/>
</dbReference>
<dbReference type="Pfam" id="PF00266">
    <property type="entry name" value="Aminotran_5"/>
    <property type="match status" value="1"/>
</dbReference>
<dbReference type="PANTHER" id="PTHR21152">
    <property type="entry name" value="AMINOTRANSFERASE CLASS V"/>
    <property type="match status" value="1"/>
</dbReference>
<comment type="cofactor">
    <cofactor evidence="1 8 10">
        <name>pyridoxal 5'-phosphate</name>
        <dbReference type="ChEBI" id="CHEBI:597326"/>
    </cofactor>
</comment>
<dbReference type="InterPro" id="IPR015422">
    <property type="entry name" value="PyrdxlP-dep_Trfase_small"/>
</dbReference>
<keyword evidence="6 8" id="KW-0663">Pyridoxal phosphate</keyword>
<dbReference type="EMBL" id="JAEPQZ010000009">
    <property type="protein sequence ID" value="KAG2177109.1"/>
    <property type="molecule type" value="Genomic_DNA"/>
</dbReference>
<evidence type="ECO:0000256" key="1">
    <source>
        <dbReference type="ARBA" id="ARBA00001933"/>
    </source>
</evidence>
<keyword evidence="4" id="KW-0032">Aminotransferase</keyword>
<evidence type="ECO:0000313" key="12">
    <source>
        <dbReference type="EMBL" id="KAG2177109.1"/>
    </source>
</evidence>
<dbReference type="InterPro" id="IPR015424">
    <property type="entry name" value="PyrdxlP-dep_Trfase"/>
</dbReference>
<dbReference type="OrthoDB" id="7403325at2759"/>
<gene>
    <name evidence="12" type="ORF">INT43_007765</name>
</gene>
<protein>
    <recommendedName>
        <fullName evidence="3">alanine--glyoxylate transaminase</fullName>
        <ecNumber evidence="3">2.6.1.44</ecNumber>
    </recommendedName>
</protein>
<dbReference type="FunFam" id="3.90.1150.10:FF:000049">
    <property type="entry name" value="Alanine-glyoxylate aminotransferase 1"/>
    <property type="match status" value="1"/>
</dbReference>
<dbReference type="Gene3D" id="3.90.1150.10">
    <property type="entry name" value="Aspartate Aminotransferase, domain 1"/>
    <property type="match status" value="1"/>
</dbReference>
<dbReference type="InterPro" id="IPR015421">
    <property type="entry name" value="PyrdxlP-dep_Trfase_major"/>
</dbReference>
<evidence type="ECO:0000256" key="7">
    <source>
        <dbReference type="PIRSR" id="PIRSR000524-1"/>
    </source>
</evidence>
<organism evidence="12 13">
    <name type="scientific">Mortierella isabellina</name>
    <name type="common">Filamentous fungus</name>
    <name type="synonym">Umbelopsis isabellina</name>
    <dbReference type="NCBI Taxonomy" id="91625"/>
    <lineage>
        <taxon>Eukaryota</taxon>
        <taxon>Fungi</taxon>
        <taxon>Fungi incertae sedis</taxon>
        <taxon>Mucoromycota</taxon>
        <taxon>Mucoromycotina</taxon>
        <taxon>Umbelopsidomycetes</taxon>
        <taxon>Umbelopsidales</taxon>
        <taxon>Umbelopsidaceae</taxon>
        <taxon>Umbelopsis</taxon>
    </lineage>
</organism>
<keyword evidence="5" id="KW-0808">Transferase</keyword>
<dbReference type="EC" id="2.6.1.44" evidence="3"/>
<reference evidence="12" key="1">
    <citation type="submission" date="2020-12" db="EMBL/GenBank/DDBJ databases">
        <title>Metabolic potential, ecology and presence of endohyphal bacteria is reflected in genomic diversity of Mucoromycotina.</title>
        <authorList>
            <person name="Muszewska A."/>
            <person name="Okrasinska A."/>
            <person name="Steczkiewicz K."/>
            <person name="Drgas O."/>
            <person name="Orlowska M."/>
            <person name="Perlinska-Lenart U."/>
            <person name="Aleksandrzak-Piekarczyk T."/>
            <person name="Szatraj K."/>
            <person name="Zielenkiewicz U."/>
            <person name="Pilsyk S."/>
            <person name="Malc E."/>
            <person name="Mieczkowski P."/>
            <person name="Kruszewska J.S."/>
            <person name="Biernat P."/>
            <person name="Pawlowska J."/>
        </authorList>
    </citation>
    <scope>NUCLEOTIDE SEQUENCE</scope>
    <source>
        <strain evidence="12">WA0000067209</strain>
    </source>
</reference>
<evidence type="ECO:0000256" key="4">
    <source>
        <dbReference type="ARBA" id="ARBA00022576"/>
    </source>
</evidence>
<name>A0A8H7PPC7_MORIS</name>
<evidence type="ECO:0000256" key="5">
    <source>
        <dbReference type="ARBA" id="ARBA00022679"/>
    </source>
</evidence>
<evidence type="ECO:0000256" key="2">
    <source>
        <dbReference type="ARBA" id="ARBA00009236"/>
    </source>
</evidence>